<proteinExistence type="predicted"/>
<name>A0A3L8PN07_9ACTN</name>
<evidence type="ECO:0000313" key="1">
    <source>
        <dbReference type="EMBL" id="RLV56777.1"/>
    </source>
</evidence>
<dbReference type="EMBL" id="RDBF01000002">
    <property type="protein sequence ID" value="RLV56777.1"/>
    <property type="molecule type" value="Genomic_DNA"/>
</dbReference>
<dbReference type="RefSeq" id="WP_121793078.1">
    <property type="nucleotide sequence ID" value="NZ_RDBF01000002.1"/>
</dbReference>
<protein>
    <submittedName>
        <fullName evidence="1">TetR/AcrR family transcriptional regulator</fullName>
    </submittedName>
</protein>
<gene>
    <name evidence="1" type="ORF">D9V41_03080</name>
</gene>
<sequence length="203" mass="21804">MSPVTHPARPRGARGREALLDDLIELYLAEGFLRFGVAELAARLRCSKSTLYLIAESKEQIIVTAVRAFFRRATEHVETRVAEHAGSASAVGIYLAAIAEELRPASPAFFADLDAFEPAGRIYQQNTRIAARRVQALVRSVDDAPGPLTSAFVGAVAGQVMEAIHRGEIEALTGLDDSNAYHQLAALLTAGTDHPSGERTQPA</sequence>
<keyword evidence="2" id="KW-1185">Reference proteome</keyword>
<dbReference type="InterPro" id="IPR009057">
    <property type="entry name" value="Homeodomain-like_sf"/>
</dbReference>
<reference evidence="1 2" key="1">
    <citation type="submission" date="2018-10" db="EMBL/GenBank/DDBJ databases">
        <title>Aeromicrobium sp. 9W16Y-2 whole genome shotgun sequence.</title>
        <authorList>
            <person name="Li F."/>
        </authorList>
    </citation>
    <scope>NUCLEOTIDE SEQUENCE [LARGE SCALE GENOMIC DNA]</scope>
    <source>
        <strain evidence="1 2">9W16Y-2</strain>
    </source>
</reference>
<dbReference type="OrthoDB" id="5181477at2"/>
<organism evidence="1 2">
    <name type="scientific">Aeromicrobium phragmitis</name>
    <dbReference type="NCBI Taxonomy" id="2478914"/>
    <lineage>
        <taxon>Bacteria</taxon>
        <taxon>Bacillati</taxon>
        <taxon>Actinomycetota</taxon>
        <taxon>Actinomycetes</taxon>
        <taxon>Propionibacteriales</taxon>
        <taxon>Nocardioidaceae</taxon>
        <taxon>Aeromicrobium</taxon>
    </lineage>
</organism>
<dbReference type="AlphaFoldDB" id="A0A3L8PN07"/>
<evidence type="ECO:0000313" key="2">
    <source>
        <dbReference type="Proteomes" id="UP000282515"/>
    </source>
</evidence>
<comment type="caution">
    <text evidence="1">The sequence shown here is derived from an EMBL/GenBank/DDBJ whole genome shotgun (WGS) entry which is preliminary data.</text>
</comment>
<dbReference type="Gene3D" id="1.10.357.10">
    <property type="entry name" value="Tetracycline Repressor, domain 2"/>
    <property type="match status" value="1"/>
</dbReference>
<dbReference type="SUPFAM" id="SSF46689">
    <property type="entry name" value="Homeodomain-like"/>
    <property type="match status" value="1"/>
</dbReference>
<dbReference type="Proteomes" id="UP000282515">
    <property type="component" value="Unassembled WGS sequence"/>
</dbReference>
<accession>A0A3L8PN07</accession>